<name>A0A2X4USZ3_9NOCA</name>
<dbReference type="Gene3D" id="3.20.20.210">
    <property type="match status" value="1"/>
</dbReference>
<dbReference type="GO" id="GO:0003871">
    <property type="term" value="F:5-methyltetrahydropteroyltriglutamate-homocysteine S-methyltransferase activity"/>
    <property type="evidence" value="ECO:0007669"/>
    <property type="project" value="InterPro"/>
</dbReference>
<evidence type="ECO:0000313" key="3">
    <source>
        <dbReference type="Proteomes" id="UP000249091"/>
    </source>
</evidence>
<dbReference type="GO" id="GO:0009086">
    <property type="term" value="P:methionine biosynthetic process"/>
    <property type="evidence" value="ECO:0007669"/>
    <property type="project" value="InterPro"/>
</dbReference>
<dbReference type="STRING" id="1219011.GCA_001895045_01348"/>
<reference evidence="2 3" key="1">
    <citation type="submission" date="2018-06" db="EMBL/GenBank/DDBJ databases">
        <authorList>
            <consortium name="Pathogen Informatics"/>
            <person name="Doyle S."/>
        </authorList>
    </citation>
    <scope>NUCLEOTIDE SEQUENCE [LARGE SCALE GENOMIC DNA]</scope>
    <source>
        <strain evidence="2 3">NCTC10994</strain>
    </source>
</reference>
<dbReference type="KEGG" id="rcr:NCTC10994_04060"/>
<proteinExistence type="predicted"/>
<evidence type="ECO:0000313" key="2">
    <source>
        <dbReference type="EMBL" id="SQI38818.1"/>
    </source>
</evidence>
<dbReference type="GO" id="GO:0008270">
    <property type="term" value="F:zinc ion binding"/>
    <property type="evidence" value="ECO:0007669"/>
    <property type="project" value="InterPro"/>
</dbReference>
<dbReference type="InterPro" id="IPR038071">
    <property type="entry name" value="UROD/MetE-like_sf"/>
</dbReference>
<accession>A0A2X4USZ3</accession>
<dbReference type="EMBL" id="LS483468">
    <property type="protein sequence ID" value="SQI38818.1"/>
    <property type="molecule type" value="Genomic_DNA"/>
</dbReference>
<feature type="domain" description="Cobalamin-independent methionine synthase MetE C-terminal/archaeal" evidence="1">
    <location>
        <begin position="5"/>
        <end position="323"/>
    </location>
</feature>
<protein>
    <submittedName>
        <fullName evidence="2">Methionine synthase</fullName>
    </submittedName>
</protein>
<dbReference type="SUPFAM" id="SSF51726">
    <property type="entry name" value="UROD/MetE-like"/>
    <property type="match status" value="1"/>
</dbReference>
<evidence type="ECO:0000259" key="1">
    <source>
        <dbReference type="Pfam" id="PF01717"/>
    </source>
</evidence>
<dbReference type="Proteomes" id="UP000249091">
    <property type="component" value="Chromosome 1"/>
</dbReference>
<dbReference type="Pfam" id="PF01717">
    <property type="entry name" value="Meth_synt_2"/>
    <property type="match status" value="1"/>
</dbReference>
<sequence>MWSGTATGLGSWPGTDAREAAAVVVGELAELPHLVELPGRGLGSDMIGRASALLVDLHLDASTTGYRLVSRRGTVAARAEDLLRQDLDALEEAWERAGAGPDRTVKVQSAGPLTLAAHLELATGRRVLLDRGAVRELSESLAEGIARHAAELHRRLGVQVVVQLDEPALPDVLAGTLEGRTILETVPAWPEPEALDVLDTTIRGTGRSVAVHCCAGTLPADLLRRSAADAVAFDLTQISQTDLDGIGELFDSGTALILGLVPTTAPSPVPGWRDLAAPALALFDRLGFPRTALRSVSVAPACGLAPAQPQWARSALKQARDISAALSEDPETL</sequence>
<dbReference type="InterPro" id="IPR002629">
    <property type="entry name" value="Met_Synth_C/arc"/>
</dbReference>
<keyword evidence="3" id="KW-1185">Reference proteome</keyword>
<gene>
    <name evidence="2" type="ORF">NCTC10994_04060</name>
</gene>
<organism evidence="2 3">
    <name type="scientific">Rhodococcus coprophilus</name>
    <dbReference type="NCBI Taxonomy" id="38310"/>
    <lineage>
        <taxon>Bacteria</taxon>
        <taxon>Bacillati</taxon>
        <taxon>Actinomycetota</taxon>
        <taxon>Actinomycetes</taxon>
        <taxon>Mycobacteriales</taxon>
        <taxon>Nocardiaceae</taxon>
        <taxon>Rhodococcus</taxon>
    </lineage>
</organism>
<dbReference type="AlphaFoldDB" id="A0A2X4USZ3"/>